<organism evidence="4 5">
    <name type="scientific">Constantimarinum furrinae</name>
    <dbReference type="NCBI Taxonomy" id="2562285"/>
    <lineage>
        <taxon>Bacteria</taxon>
        <taxon>Pseudomonadati</taxon>
        <taxon>Bacteroidota</taxon>
        <taxon>Flavobacteriia</taxon>
        <taxon>Flavobacteriales</taxon>
        <taxon>Flavobacteriaceae</taxon>
        <taxon>Altibacter/Constantimarinum group</taxon>
        <taxon>Constantimarinum</taxon>
    </lineage>
</organism>
<evidence type="ECO:0008006" key="6">
    <source>
        <dbReference type="Google" id="ProtNLM"/>
    </source>
</evidence>
<keyword evidence="1" id="KW-1133">Transmembrane helix</keyword>
<dbReference type="Proteomes" id="UP000515514">
    <property type="component" value="Chromosome"/>
</dbReference>
<dbReference type="PANTHER" id="PTHR36435:SF1">
    <property type="entry name" value="CAAX AMINO TERMINAL PROTEASE FAMILY PROTEIN"/>
    <property type="match status" value="1"/>
</dbReference>
<feature type="transmembrane region" description="Helical" evidence="1">
    <location>
        <begin position="41"/>
        <end position="59"/>
    </location>
</feature>
<dbReference type="PANTHER" id="PTHR36435">
    <property type="entry name" value="SLR1288 PROTEIN"/>
    <property type="match status" value="1"/>
</dbReference>
<dbReference type="Pfam" id="PF02517">
    <property type="entry name" value="Rce1-like"/>
    <property type="match status" value="1"/>
</dbReference>
<dbReference type="InterPro" id="IPR003675">
    <property type="entry name" value="Rce1/LyrA-like_dom"/>
</dbReference>
<feature type="transmembrane region" description="Helical" evidence="1">
    <location>
        <begin position="140"/>
        <end position="161"/>
    </location>
</feature>
<gene>
    <name evidence="4" type="ORF">ALE3EI_1139</name>
</gene>
<sequence length="251" mass="29234">MERNCPNCDQPLRVEALFCGNCGKKISVRNMDVENSSVRNVLLFYVTFLIYAIVSWAIYAESDSLLTEILLETVFVLLTVLFSLFDAKRILALYNSTYITWRSLVFSIVFPFITAGLVYFGIEYLNELLDEVSYNLFYDYIGYENSFFWAFLFIAIIAPVFEELAFRGFLFNQLGNVSTPQVTILATAILFALVHFSFISFVWIFPFGLVLGYLRHKYKTLWLGMLVHFIHNLLVLMIEYYYFNEGDIFTL</sequence>
<dbReference type="GO" id="GO:0004175">
    <property type="term" value="F:endopeptidase activity"/>
    <property type="evidence" value="ECO:0007669"/>
    <property type="project" value="UniProtKB-ARBA"/>
</dbReference>
<dbReference type="EMBL" id="CP052909">
    <property type="protein sequence ID" value="QNJ97709.1"/>
    <property type="molecule type" value="Genomic_DNA"/>
</dbReference>
<keyword evidence="5" id="KW-1185">Reference proteome</keyword>
<evidence type="ECO:0000259" key="3">
    <source>
        <dbReference type="Pfam" id="PF13248"/>
    </source>
</evidence>
<protein>
    <recommendedName>
        <fullName evidence="6">CPBP family intramembrane metalloprotease</fullName>
    </recommendedName>
</protein>
<dbReference type="InterPro" id="IPR059113">
    <property type="entry name" value="Znf_ribbon"/>
</dbReference>
<dbReference type="InterPro" id="IPR052710">
    <property type="entry name" value="CAAX_protease"/>
</dbReference>
<dbReference type="KEGG" id="alti:ALE3EI_1139"/>
<reference evidence="4 5" key="1">
    <citation type="submission" date="2020-04" db="EMBL/GenBank/DDBJ databases">
        <title>Genome sequence of Altibacter aquimarinus strain ALE3EI.</title>
        <authorList>
            <person name="Oh H.-M."/>
            <person name="Jang D."/>
        </authorList>
    </citation>
    <scope>NUCLEOTIDE SEQUENCE [LARGE SCALE GENOMIC DNA]</scope>
    <source>
        <strain evidence="4 5">ALE3EI</strain>
    </source>
</reference>
<feature type="transmembrane region" description="Helical" evidence="1">
    <location>
        <begin position="65"/>
        <end position="87"/>
    </location>
</feature>
<evidence type="ECO:0000313" key="5">
    <source>
        <dbReference type="Proteomes" id="UP000515514"/>
    </source>
</evidence>
<dbReference type="RefSeq" id="WP_186991826.1">
    <property type="nucleotide sequence ID" value="NZ_CP052909.1"/>
</dbReference>
<proteinExistence type="predicted"/>
<evidence type="ECO:0000256" key="1">
    <source>
        <dbReference type="SAM" id="Phobius"/>
    </source>
</evidence>
<dbReference type="Pfam" id="PF13248">
    <property type="entry name" value="Zn_ribbon_3"/>
    <property type="match status" value="1"/>
</dbReference>
<feature type="domain" description="Putative zinc-ribbon" evidence="3">
    <location>
        <begin position="2"/>
        <end position="26"/>
    </location>
</feature>
<keyword evidence="1" id="KW-0812">Transmembrane</keyword>
<dbReference type="GO" id="GO:0080120">
    <property type="term" value="P:CAAX-box protein maturation"/>
    <property type="evidence" value="ECO:0007669"/>
    <property type="project" value="UniProtKB-ARBA"/>
</dbReference>
<evidence type="ECO:0000259" key="2">
    <source>
        <dbReference type="Pfam" id="PF02517"/>
    </source>
</evidence>
<dbReference type="AlphaFoldDB" id="A0A7G8PTP3"/>
<name>A0A7G8PTP3_9FLAO</name>
<keyword evidence="1" id="KW-0472">Membrane</keyword>
<feature type="transmembrane region" description="Helical" evidence="1">
    <location>
        <begin position="182"/>
        <end position="209"/>
    </location>
</feature>
<feature type="transmembrane region" description="Helical" evidence="1">
    <location>
        <begin position="99"/>
        <end position="120"/>
    </location>
</feature>
<feature type="transmembrane region" description="Helical" evidence="1">
    <location>
        <begin position="221"/>
        <end position="243"/>
    </location>
</feature>
<feature type="domain" description="CAAX prenyl protease 2/Lysostaphin resistance protein A-like" evidence="2">
    <location>
        <begin position="146"/>
        <end position="234"/>
    </location>
</feature>
<evidence type="ECO:0000313" key="4">
    <source>
        <dbReference type="EMBL" id="QNJ97709.1"/>
    </source>
</evidence>
<accession>A0A7G8PTP3</accession>